<organism evidence="2 3">
    <name type="scientific">Arcicella rosea</name>
    <dbReference type="NCBI Taxonomy" id="502909"/>
    <lineage>
        <taxon>Bacteria</taxon>
        <taxon>Pseudomonadati</taxon>
        <taxon>Bacteroidota</taxon>
        <taxon>Cytophagia</taxon>
        <taxon>Cytophagales</taxon>
        <taxon>Flectobacillaceae</taxon>
        <taxon>Arcicella</taxon>
    </lineage>
</organism>
<gene>
    <name evidence="2" type="ORF">HNP25_002608</name>
</gene>
<keyword evidence="1" id="KW-0812">Transmembrane</keyword>
<feature type="transmembrane region" description="Helical" evidence="1">
    <location>
        <begin position="104"/>
        <end position="129"/>
    </location>
</feature>
<dbReference type="EMBL" id="JACHKT010000018">
    <property type="protein sequence ID" value="MBB6003947.1"/>
    <property type="molecule type" value="Genomic_DNA"/>
</dbReference>
<feature type="transmembrane region" description="Helical" evidence="1">
    <location>
        <begin position="234"/>
        <end position="252"/>
    </location>
</feature>
<proteinExistence type="predicted"/>
<feature type="transmembrane region" description="Helical" evidence="1">
    <location>
        <begin position="182"/>
        <end position="201"/>
    </location>
</feature>
<comment type="caution">
    <text evidence="2">The sequence shown here is derived from an EMBL/GenBank/DDBJ whole genome shotgun (WGS) entry which is preliminary data.</text>
</comment>
<evidence type="ECO:0000313" key="2">
    <source>
        <dbReference type="EMBL" id="MBB6003947.1"/>
    </source>
</evidence>
<feature type="transmembrane region" description="Helical" evidence="1">
    <location>
        <begin position="149"/>
        <end position="170"/>
    </location>
</feature>
<protein>
    <recommendedName>
        <fullName evidence="4">ABC-2 family transporter protein</fullName>
    </recommendedName>
</protein>
<dbReference type="Proteomes" id="UP000524404">
    <property type="component" value="Unassembled WGS sequence"/>
</dbReference>
<name>A0A841EIB7_9BACT</name>
<feature type="transmembrane region" description="Helical" evidence="1">
    <location>
        <begin position="21"/>
        <end position="40"/>
    </location>
</feature>
<dbReference type="AlphaFoldDB" id="A0A841EIB7"/>
<sequence length="257" mass="29424">MNNFFSYERFSLLVKRQWTENYFILMMGVVVYASIVSVIYSINFDLESNYTLNKGAQTSMFVLGLFAGGTLFANYIFKDFGNKTQTMSFLMTPASHFEKLCVGLFYSLIAFPIAFFFVFGAVDYTFVALSGNKSNDILYNIILDAYKEYSIFVNVWVTLQVFVLLGAIYFGKMSYIKTAFSGFLIIAACGLLEYLFFKIIIGDDSMHSHNVNLSSENRHNLSAEFNFINDTTKFITFYLLAPFLAIIAYFKLKEKEV</sequence>
<evidence type="ECO:0000313" key="3">
    <source>
        <dbReference type="Proteomes" id="UP000524404"/>
    </source>
</evidence>
<evidence type="ECO:0008006" key="4">
    <source>
        <dbReference type="Google" id="ProtNLM"/>
    </source>
</evidence>
<evidence type="ECO:0000256" key="1">
    <source>
        <dbReference type="SAM" id="Phobius"/>
    </source>
</evidence>
<keyword evidence="1" id="KW-0472">Membrane</keyword>
<feature type="transmembrane region" description="Helical" evidence="1">
    <location>
        <begin position="60"/>
        <end position="77"/>
    </location>
</feature>
<keyword evidence="1" id="KW-1133">Transmembrane helix</keyword>
<dbReference type="RefSeq" id="WP_184134663.1">
    <property type="nucleotide sequence ID" value="NZ_JACHKT010000018.1"/>
</dbReference>
<reference evidence="2 3" key="1">
    <citation type="submission" date="2020-08" db="EMBL/GenBank/DDBJ databases">
        <title>Functional genomics of gut bacteria from endangered species of beetles.</title>
        <authorList>
            <person name="Carlos-Shanley C."/>
        </authorList>
    </citation>
    <scope>NUCLEOTIDE SEQUENCE [LARGE SCALE GENOMIC DNA]</scope>
    <source>
        <strain evidence="2 3">S00070</strain>
    </source>
</reference>
<accession>A0A841EIB7</accession>
<keyword evidence="3" id="KW-1185">Reference proteome</keyword>